<proteinExistence type="predicted"/>
<organism evidence="1">
    <name type="scientific">Brassica napus</name>
    <name type="common">Rape</name>
    <dbReference type="NCBI Taxonomy" id="3708"/>
    <lineage>
        <taxon>Eukaryota</taxon>
        <taxon>Viridiplantae</taxon>
        <taxon>Streptophyta</taxon>
        <taxon>Embryophyta</taxon>
        <taxon>Tracheophyta</taxon>
        <taxon>Spermatophyta</taxon>
        <taxon>Magnoliopsida</taxon>
        <taxon>eudicotyledons</taxon>
        <taxon>Gunneridae</taxon>
        <taxon>Pentapetalae</taxon>
        <taxon>rosids</taxon>
        <taxon>malvids</taxon>
        <taxon>Brassicales</taxon>
        <taxon>Brassicaceae</taxon>
        <taxon>Brassiceae</taxon>
        <taxon>Brassica</taxon>
    </lineage>
</organism>
<sequence length="86" mass="9005">MQIIIILTEAYFIVRVEDVDADGGGPDEYDMDDEEVDNKKDYNVEYDPTLAAAIAAASGGAGDGGHRVRAEQELCIDAGVGLGDGG</sequence>
<evidence type="ECO:0000313" key="1">
    <source>
        <dbReference type="EMBL" id="CAF2256282.1"/>
    </source>
</evidence>
<dbReference type="Proteomes" id="UP001295469">
    <property type="component" value="Chromosome A08"/>
</dbReference>
<accession>A0A817A6R3</accession>
<reference evidence="1" key="1">
    <citation type="submission" date="2021-01" db="EMBL/GenBank/DDBJ databases">
        <authorList>
            <consortium name="Genoscope - CEA"/>
            <person name="William W."/>
        </authorList>
    </citation>
    <scope>NUCLEOTIDE SEQUENCE</scope>
</reference>
<dbReference type="AlphaFoldDB" id="A0A817A6R3"/>
<protein>
    <submittedName>
        <fullName evidence="1">(rape) hypothetical protein</fullName>
    </submittedName>
</protein>
<dbReference type="EMBL" id="HG994362">
    <property type="protein sequence ID" value="CAF2256282.1"/>
    <property type="molecule type" value="Genomic_DNA"/>
</dbReference>
<gene>
    <name evidence="1" type="ORF">DARMORV10_A08P28900.1</name>
</gene>
<name>A0A817A6R3_BRANA</name>